<dbReference type="InterPro" id="IPR004101">
    <property type="entry name" value="Mur_ligase_C"/>
</dbReference>
<keyword evidence="9 10" id="KW-0961">Cell wall biogenesis/degradation</keyword>
<evidence type="ECO:0000256" key="5">
    <source>
        <dbReference type="ARBA" id="ARBA00022840"/>
    </source>
</evidence>
<sequence length="482" mass="53135">MYSEKKVLWSAEELLLHTGGCGFVNSGVYGVSIDSRTIERGDLFIALRGVNFDGHDFIGQAFDAGASAGIVDEEFLRNKRRDISSQNLISVKDTFGALLSLAKSARARSKAKILAITGSVGKTSVKEGVAMLLSRKFATHKSKGNLNNEIGAPLSISRMPANTKFGIFELGMSKAREIRGLVEIARPDSAIITDVTASHMREFSSMEDLADAKLEVFESDATKCMILNADSALFDYMFAAARKIGTSAHRESFNIVTFGKDSKSIVRLIDAERYERCQEVIVRAEICGKPVSYRLQDIGYHWVYVSLQVLSCILSLGEDPAEFCDILRDFSPIGGRGNIIELESGLRIMDETYNASIASMKAALSRVKDYSTSGKKIIVLGDMLELGDLSDRLHDELCEFIAGEISHRVNRIYFCGHHMEKAGKNNSIRCESVFGKPAVDIAREIKDMCARGDIVMIKGSRGMSLENVIIFLKSFQKNRKLA</sequence>
<evidence type="ECO:0000256" key="11">
    <source>
        <dbReference type="RuleBase" id="RU004136"/>
    </source>
</evidence>
<reference evidence="15" key="1">
    <citation type="submission" date="2021-10" db="EMBL/GenBank/DDBJ databases">
        <title>Genome Sequence of The Candidatus Hydrogeosomobacter endosymbioticus, an Intracellular Bacterial Symbiont of the Anaerobic Ciliate GW7.</title>
        <authorList>
            <person name="Shiohama Y."/>
            <person name="Shinzato N."/>
        </authorList>
    </citation>
    <scope>NUCLEOTIDE SEQUENCE [LARGE SCALE GENOMIC DNA]</scope>
    <source>
        <strain evidence="15">200920</strain>
    </source>
</reference>
<feature type="domain" description="Mur ligase central" evidence="14">
    <location>
        <begin position="116"/>
        <end position="304"/>
    </location>
</feature>
<keyword evidence="8 10" id="KW-0131">Cell cycle</keyword>
<comment type="similarity">
    <text evidence="10">Belongs to the MurCDEF family. MurF subfamily.</text>
</comment>
<feature type="binding site" evidence="10">
    <location>
        <begin position="118"/>
        <end position="124"/>
    </location>
    <ligand>
        <name>ATP</name>
        <dbReference type="ChEBI" id="CHEBI:30616"/>
    </ligand>
</feature>
<evidence type="ECO:0000256" key="1">
    <source>
        <dbReference type="ARBA" id="ARBA00022490"/>
    </source>
</evidence>
<dbReference type="Gene3D" id="3.90.190.20">
    <property type="entry name" value="Mur ligase, C-terminal domain"/>
    <property type="match status" value="1"/>
</dbReference>
<dbReference type="InterPro" id="IPR051046">
    <property type="entry name" value="MurCDEF_CellWall_CoF430Synth"/>
</dbReference>
<evidence type="ECO:0000256" key="3">
    <source>
        <dbReference type="ARBA" id="ARBA00022618"/>
    </source>
</evidence>
<dbReference type="PANTHER" id="PTHR43024:SF1">
    <property type="entry name" value="UDP-N-ACETYLMURAMOYL-TRIPEPTIDE--D-ALANYL-D-ALANINE LIGASE"/>
    <property type="match status" value="1"/>
</dbReference>
<dbReference type="InterPro" id="IPR005863">
    <property type="entry name" value="UDP-N-AcMur_synth"/>
</dbReference>
<dbReference type="InterPro" id="IPR013221">
    <property type="entry name" value="Mur_ligase_cen"/>
</dbReference>
<dbReference type="Gene3D" id="3.40.1190.10">
    <property type="entry name" value="Mur-like, catalytic domain"/>
    <property type="match status" value="1"/>
</dbReference>
<dbReference type="Pfam" id="PF08245">
    <property type="entry name" value="Mur_ligase_M"/>
    <property type="match status" value="1"/>
</dbReference>
<evidence type="ECO:0000256" key="8">
    <source>
        <dbReference type="ARBA" id="ARBA00023306"/>
    </source>
</evidence>
<dbReference type="SUPFAM" id="SSF63418">
    <property type="entry name" value="MurE/MurF N-terminal domain"/>
    <property type="match status" value="1"/>
</dbReference>
<dbReference type="SUPFAM" id="SSF53623">
    <property type="entry name" value="MurD-like peptide ligases, catalytic domain"/>
    <property type="match status" value="1"/>
</dbReference>
<dbReference type="InterPro" id="IPR000713">
    <property type="entry name" value="Mur_ligase_N"/>
</dbReference>
<dbReference type="RefSeq" id="WP_236864564.1">
    <property type="nucleotide sequence ID" value="NZ_AP025225.1"/>
</dbReference>
<dbReference type="Pfam" id="PF01225">
    <property type="entry name" value="Mur_ligase"/>
    <property type="match status" value="1"/>
</dbReference>
<evidence type="ECO:0000256" key="4">
    <source>
        <dbReference type="ARBA" id="ARBA00022741"/>
    </source>
</evidence>
<feature type="domain" description="Mur ligase N-terminal catalytic" evidence="12">
    <location>
        <begin position="28"/>
        <end position="93"/>
    </location>
</feature>
<keyword evidence="7 10" id="KW-0573">Peptidoglycan synthesis</keyword>
<organism evidence="15 16">
    <name type="scientific">Candidatus Hydrogenosomobacter endosymbioticus</name>
    <dbReference type="NCBI Taxonomy" id="2558174"/>
    <lineage>
        <taxon>Bacteria</taxon>
        <taxon>Pseudomonadati</taxon>
        <taxon>Pseudomonadota</taxon>
        <taxon>Alphaproteobacteria</taxon>
        <taxon>Holosporales</taxon>
        <taxon>Holosporaceae</taxon>
        <taxon>Candidatus Hydrogenosomobacter</taxon>
    </lineage>
</organism>
<keyword evidence="5 10" id="KW-0067">ATP-binding</keyword>
<comment type="pathway">
    <text evidence="10 11">Cell wall biogenesis; peptidoglycan biosynthesis.</text>
</comment>
<comment type="catalytic activity">
    <reaction evidence="10 11">
        <text>D-alanyl-D-alanine + UDP-N-acetyl-alpha-D-muramoyl-L-alanyl-gamma-D-glutamyl-meso-2,6-diaminopimelate + ATP = UDP-N-acetyl-alpha-D-muramoyl-L-alanyl-gamma-D-glutamyl-meso-2,6-diaminopimeloyl-D-alanyl-D-alanine + ADP + phosphate + H(+)</text>
        <dbReference type="Rhea" id="RHEA:28374"/>
        <dbReference type="ChEBI" id="CHEBI:15378"/>
        <dbReference type="ChEBI" id="CHEBI:30616"/>
        <dbReference type="ChEBI" id="CHEBI:43474"/>
        <dbReference type="ChEBI" id="CHEBI:57822"/>
        <dbReference type="ChEBI" id="CHEBI:61386"/>
        <dbReference type="ChEBI" id="CHEBI:83905"/>
        <dbReference type="ChEBI" id="CHEBI:456216"/>
        <dbReference type="EC" id="6.3.2.10"/>
    </reaction>
</comment>
<comment type="function">
    <text evidence="10 11">Involved in cell wall formation. Catalyzes the final step in the synthesis of UDP-N-acetylmuramoyl-pentapeptide, the precursor of murein.</text>
</comment>
<name>A0ABN6L366_9PROT</name>
<evidence type="ECO:0000313" key="16">
    <source>
        <dbReference type="Proteomes" id="UP001320209"/>
    </source>
</evidence>
<keyword evidence="6 10" id="KW-0133">Cell shape</keyword>
<comment type="subcellular location">
    <subcellularLocation>
        <location evidence="10 11">Cytoplasm</location>
    </subcellularLocation>
</comment>
<keyword evidence="16" id="KW-1185">Reference proteome</keyword>
<dbReference type="Gene3D" id="3.40.1390.10">
    <property type="entry name" value="MurE/MurF, N-terminal domain"/>
    <property type="match status" value="1"/>
</dbReference>
<evidence type="ECO:0000256" key="2">
    <source>
        <dbReference type="ARBA" id="ARBA00022598"/>
    </source>
</evidence>
<evidence type="ECO:0000313" key="15">
    <source>
        <dbReference type="EMBL" id="BDB96311.1"/>
    </source>
</evidence>
<keyword evidence="2 10" id="KW-0436">Ligase</keyword>
<evidence type="ECO:0000256" key="10">
    <source>
        <dbReference type="HAMAP-Rule" id="MF_02019"/>
    </source>
</evidence>
<proteinExistence type="inferred from homology"/>
<evidence type="ECO:0000259" key="13">
    <source>
        <dbReference type="Pfam" id="PF02875"/>
    </source>
</evidence>
<dbReference type="SUPFAM" id="SSF53244">
    <property type="entry name" value="MurD-like peptide ligases, peptide-binding domain"/>
    <property type="match status" value="1"/>
</dbReference>
<dbReference type="Proteomes" id="UP001320209">
    <property type="component" value="Chromosome"/>
</dbReference>
<dbReference type="EC" id="6.3.2.10" evidence="10 11"/>
<evidence type="ECO:0000256" key="9">
    <source>
        <dbReference type="ARBA" id="ARBA00023316"/>
    </source>
</evidence>
<evidence type="ECO:0000259" key="12">
    <source>
        <dbReference type="Pfam" id="PF01225"/>
    </source>
</evidence>
<evidence type="ECO:0000256" key="6">
    <source>
        <dbReference type="ARBA" id="ARBA00022960"/>
    </source>
</evidence>
<protein>
    <recommendedName>
        <fullName evidence="10 11">UDP-N-acetylmuramoyl-tripeptide--D-alanyl-D-alanine ligase</fullName>
        <ecNumber evidence="10 11">6.3.2.10</ecNumber>
    </recommendedName>
    <alternativeName>
        <fullName evidence="10">D-alanyl-D-alanine-adding enzyme</fullName>
    </alternativeName>
</protein>
<dbReference type="NCBIfam" id="TIGR01143">
    <property type="entry name" value="murF"/>
    <property type="match status" value="1"/>
</dbReference>
<keyword evidence="4 10" id="KW-0547">Nucleotide-binding</keyword>
<dbReference type="HAMAP" id="MF_02019">
    <property type="entry name" value="MurF"/>
    <property type="match status" value="1"/>
</dbReference>
<evidence type="ECO:0000259" key="14">
    <source>
        <dbReference type="Pfam" id="PF08245"/>
    </source>
</evidence>
<keyword evidence="1 10" id="KW-0963">Cytoplasm</keyword>
<evidence type="ECO:0000256" key="7">
    <source>
        <dbReference type="ARBA" id="ARBA00022984"/>
    </source>
</evidence>
<accession>A0ABN6L366</accession>
<dbReference type="EMBL" id="AP025225">
    <property type="protein sequence ID" value="BDB96311.1"/>
    <property type="molecule type" value="Genomic_DNA"/>
</dbReference>
<dbReference type="Pfam" id="PF02875">
    <property type="entry name" value="Mur_ligase_C"/>
    <property type="match status" value="1"/>
</dbReference>
<feature type="domain" description="Mur ligase C-terminal" evidence="13">
    <location>
        <begin position="335"/>
        <end position="461"/>
    </location>
</feature>
<dbReference type="InterPro" id="IPR036565">
    <property type="entry name" value="Mur-like_cat_sf"/>
</dbReference>
<dbReference type="GO" id="GO:0016874">
    <property type="term" value="F:ligase activity"/>
    <property type="evidence" value="ECO:0007669"/>
    <property type="project" value="UniProtKB-KW"/>
</dbReference>
<gene>
    <name evidence="10 15" type="primary">murF</name>
    <name evidence="15" type="ORF">HYD_4440</name>
</gene>
<dbReference type="PANTHER" id="PTHR43024">
    <property type="entry name" value="UDP-N-ACETYLMURAMOYL-TRIPEPTIDE--D-ALANYL-D-ALANINE LIGASE"/>
    <property type="match status" value="1"/>
</dbReference>
<dbReference type="InterPro" id="IPR036615">
    <property type="entry name" value="Mur_ligase_C_dom_sf"/>
</dbReference>
<dbReference type="InterPro" id="IPR035911">
    <property type="entry name" value="MurE/MurF_N"/>
</dbReference>
<keyword evidence="3 10" id="KW-0132">Cell division</keyword>